<protein>
    <submittedName>
        <fullName evidence="1">Uncharacterized protein</fullName>
    </submittedName>
</protein>
<proteinExistence type="predicted"/>
<evidence type="ECO:0000313" key="1">
    <source>
        <dbReference type="EMBL" id="DAD65640.1"/>
    </source>
</evidence>
<accession>A0A8S5L6T1</accession>
<sequence>MRLGHSVYYDHRNHRSADISAPPRSGCGWGVGPKHAEKFLGFCPFYLVCLEDPRDPNGDSC</sequence>
<reference evidence="1" key="1">
    <citation type="journal article" date="2021" name="Proc. Natl. Acad. Sci. U.S.A.">
        <title>A Catalog of Tens of Thousands of Viruses from Human Metagenomes Reveals Hidden Associations with Chronic Diseases.</title>
        <authorList>
            <person name="Tisza M.J."/>
            <person name="Buck C.B."/>
        </authorList>
    </citation>
    <scope>NUCLEOTIDE SEQUENCE</scope>
    <source>
        <strain evidence="1">Ct45W1</strain>
    </source>
</reference>
<organism evidence="1">
    <name type="scientific">Siphoviridae sp. ct45W1</name>
    <dbReference type="NCBI Taxonomy" id="2823562"/>
    <lineage>
        <taxon>Viruses</taxon>
        <taxon>Duplodnaviria</taxon>
        <taxon>Heunggongvirae</taxon>
        <taxon>Uroviricota</taxon>
        <taxon>Caudoviricetes</taxon>
    </lineage>
</organism>
<name>A0A8S5L6T1_9CAUD</name>
<dbReference type="EMBL" id="BK014646">
    <property type="protein sequence ID" value="DAD65640.1"/>
    <property type="molecule type" value="Genomic_DNA"/>
</dbReference>